<dbReference type="InterPro" id="IPR056884">
    <property type="entry name" value="NPHP3-like_N"/>
</dbReference>
<protein>
    <submittedName>
        <fullName evidence="3">NACHT-ANK domain protein transcript variant 1</fullName>
    </submittedName>
</protein>
<dbReference type="Proteomes" id="UP000246991">
    <property type="component" value="Unassembled WGS sequence"/>
</dbReference>
<evidence type="ECO:0000313" key="4">
    <source>
        <dbReference type="Proteomes" id="UP000246991"/>
    </source>
</evidence>
<keyword evidence="1" id="KW-0677">Repeat</keyword>
<accession>A0A317SLD8</accession>
<reference evidence="3 4" key="1">
    <citation type="submission" date="2018-03" db="EMBL/GenBank/DDBJ databases">
        <title>Genomes of Pezizomycetes fungi and the evolution of truffles.</title>
        <authorList>
            <person name="Murat C."/>
            <person name="Payen T."/>
            <person name="Noel B."/>
            <person name="Kuo A."/>
            <person name="Martin F.M."/>
        </authorList>
    </citation>
    <scope>NUCLEOTIDE SEQUENCE [LARGE SCALE GENOMIC DNA]</scope>
    <source>
        <strain evidence="3">091103-1</strain>
    </source>
</reference>
<evidence type="ECO:0000256" key="1">
    <source>
        <dbReference type="ARBA" id="ARBA00022737"/>
    </source>
</evidence>
<name>A0A317SLD8_9PEZI</name>
<dbReference type="Pfam" id="PF24883">
    <property type="entry name" value="NPHP3_N"/>
    <property type="match status" value="1"/>
</dbReference>
<dbReference type="SUPFAM" id="SSF52540">
    <property type="entry name" value="P-loop containing nucleoside triphosphate hydrolases"/>
    <property type="match status" value="1"/>
</dbReference>
<evidence type="ECO:0000259" key="2">
    <source>
        <dbReference type="Pfam" id="PF24883"/>
    </source>
</evidence>
<sequence length="620" mass="70558">MDDSAEQPSFWLPPGNNLNTPQLFYLFAQLIINCLSILASTRHDLFELKHPLTLWAINNQTSALRAFPHAKRMLLYSYIPGTDSSLRPAEMLQYLYTSRYEEHRRRVQKPVEGTCSWVMEHPKYKDWLEKKTSGLLWLSADPGCGKSAIASFLVGHLQSRPDTIVCYFFFKDDSDEQRSAPFALCAILHHIFRKRERLIEFAGEAFKARGIKFTQEIDTLWDILVKAVLEWGCGEVICVVDALDECEDGTLAPLIHHVTRLSGSQDLNIPLTLLVTSHPYHKIERDLGSPATTIRLKGEDELRAISMSVTRVIDDGIKNLESYWGKPGELGYLRNLLESSADRTFLWVSLVLDVLKDSEDDSREELTNIASTAPCDLAGLYTKILDKSSYPDKARLILSIVIAATGPLTLREMNIAFKMGRGRKSIVDLGELPLGFDRTVKNLCGLFVRVIDSKIYLVHQTAWEFLLKGSSMGQGSWQYTLCPKYSSFVLADACISYLSLGGFENDPFTVDAYANFECYRQKYAFLDYAAGFWAEHFRDSQDLQMELFEFTRLICETGSKRFLTWLQVYWSNFQWMRGSSWFGQGAVVERLLEEGGDINARCKRYGTALNIAHLFGETRI</sequence>
<gene>
    <name evidence="3" type="ORF">C7212DRAFT_353425</name>
</gene>
<dbReference type="PANTHER" id="PTHR10039:SF14">
    <property type="entry name" value="NACHT DOMAIN-CONTAINING PROTEIN"/>
    <property type="match status" value="1"/>
</dbReference>
<dbReference type="EMBL" id="PYWC01000063">
    <property type="protein sequence ID" value="PWW74296.1"/>
    <property type="molecule type" value="Genomic_DNA"/>
</dbReference>
<proteinExistence type="predicted"/>
<dbReference type="AlphaFoldDB" id="A0A317SLD8"/>
<evidence type="ECO:0000313" key="3">
    <source>
        <dbReference type="EMBL" id="PWW74296.1"/>
    </source>
</evidence>
<feature type="domain" description="Nephrocystin 3-like N-terminal" evidence="2">
    <location>
        <begin position="113"/>
        <end position="277"/>
    </location>
</feature>
<dbReference type="OrthoDB" id="20872at2759"/>
<organism evidence="3 4">
    <name type="scientific">Tuber magnatum</name>
    <name type="common">white Piedmont truffle</name>
    <dbReference type="NCBI Taxonomy" id="42249"/>
    <lineage>
        <taxon>Eukaryota</taxon>
        <taxon>Fungi</taxon>
        <taxon>Dikarya</taxon>
        <taxon>Ascomycota</taxon>
        <taxon>Pezizomycotina</taxon>
        <taxon>Pezizomycetes</taxon>
        <taxon>Pezizales</taxon>
        <taxon>Tuberaceae</taxon>
        <taxon>Tuber</taxon>
    </lineage>
</organism>
<dbReference type="InterPro" id="IPR027417">
    <property type="entry name" value="P-loop_NTPase"/>
</dbReference>
<comment type="caution">
    <text evidence="3">The sequence shown here is derived from an EMBL/GenBank/DDBJ whole genome shotgun (WGS) entry which is preliminary data.</text>
</comment>
<dbReference type="PANTHER" id="PTHR10039">
    <property type="entry name" value="AMELOGENIN"/>
    <property type="match status" value="1"/>
</dbReference>
<dbReference type="Gene3D" id="3.40.50.300">
    <property type="entry name" value="P-loop containing nucleotide triphosphate hydrolases"/>
    <property type="match status" value="1"/>
</dbReference>
<keyword evidence="4" id="KW-1185">Reference proteome</keyword>